<dbReference type="InterPro" id="IPR011990">
    <property type="entry name" value="TPR-like_helical_dom_sf"/>
</dbReference>
<keyword evidence="3" id="KW-1185">Reference proteome</keyword>
<evidence type="ECO:0000313" key="3">
    <source>
        <dbReference type="Proteomes" id="UP000294513"/>
    </source>
</evidence>
<sequence>MRRGPDTAGEDEDDLLPLALSRPREALVRARRVLAGSPEPFAASVAHQAAGIVLREFGDSGEAVAELRAALRLARRSGSAEREADVLATLGVALVFAGRTTAGRKSLDAAAARSTGRLHGRILLRRGGVLLILGRHGEALADLNGAIATLRQAGDLMWEARGLTERASCHLALGRVRRAADDYRRAEELFARTGQELESVDATVHRGVLALRIGALPTALTCFDAAADRFGKLGADDVSLSVERCAALLAAGLSRDALAEAESALVRLERMGGRPAKRAELLLTAADCALAAGRPGPALESAAEAARLFGRQQRRWWRAHARLVRIRARFSAGPVTGALLGDAERCVAELAALGSPDLPLGRLVAGRIALALGRADAEGHLAAAARGRRHGPALTRSVGWLAEALRAEAAGDSRRLMHACRSGLAVIDDHRGTLGSSELRAQTTAHGAELASLGLRHALRLGRPRMLLAWSERWRASTLAVPPVRPPDDERLQAELAALRAITGRLPRAQAQGRPTAPLRAEQVRLERAVRARALRVQGSDRIAPAGCDIPGLLDELGDDRLVELVDVDGELHVLVCGSGRVRRFPAGRTEDAARQVDIARFGLTRLAHGRSAVPPEVLLERLHILGGRLDALLLGDAGGHLGDGATIVVPPGRLHAVPWPLVPLLRDRVLSVAPSAASWLRARRAARATAGPRAEGGVVLVRGPGLESGGTEVERLAGRYAADGAGPTVLGWGTAAAARVLAAMDGARLAHVAAHGTFRADSPMFSSLRMDDGPLTVYDLERLRRPPRQIVLSSCDSGRTAPAGADELLGLAASLIQLGTAGIVASVVPVNDVAAVPLMLALHQELRRGAALPTALRDARRAASPAASAGSAVEPVEAATCLSFISLGAG</sequence>
<evidence type="ECO:0000313" key="2">
    <source>
        <dbReference type="EMBL" id="TDD79530.1"/>
    </source>
</evidence>
<dbReference type="EMBL" id="SMKU01000172">
    <property type="protein sequence ID" value="TDD79530.1"/>
    <property type="molecule type" value="Genomic_DNA"/>
</dbReference>
<dbReference type="Pfam" id="PF12770">
    <property type="entry name" value="CHAT"/>
    <property type="match status" value="1"/>
</dbReference>
<dbReference type="SUPFAM" id="SSF48452">
    <property type="entry name" value="TPR-like"/>
    <property type="match status" value="3"/>
</dbReference>
<gene>
    <name evidence="2" type="ORF">E1298_27580</name>
</gene>
<dbReference type="OrthoDB" id="9761935at2"/>
<proteinExistence type="predicted"/>
<evidence type="ECO:0000259" key="1">
    <source>
        <dbReference type="Pfam" id="PF12770"/>
    </source>
</evidence>
<reference evidence="2 3" key="1">
    <citation type="submission" date="2019-03" db="EMBL/GenBank/DDBJ databases">
        <title>Draft genome sequences of novel Actinobacteria.</title>
        <authorList>
            <person name="Sahin N."/>
            <person name="Ay H."/>
            <person name="Saygin H."/>
        </authorList>
    </citation>
    <scope>NUCLEOTIDE SEQUENCE [LARGE SCALE GENOMIC DNA]</scope>
    <source>
        <strain evidence="2 3">H3C3</strain>
    </source>
</reference>
<dbReference type="Gene3D" id="1.25.40.10">
    <property type="entry name" value="Tetratricopeptide repeat domain"/>
    <property type="match status" value="2"/>
</dbReference>
<organism evidence="2 3">
    <name type="scientific">Actinomadura rubrisoli</name>
    <dbReference type="NCBI Taxonomy" id="2530368"/>
    <lineage>
        <taxon>Bacteria</taxon>
        <taxon>Bacillati</taxon>
        <taxon>Actinomycetota</taxon>
        <taxon>Actinomycetes</taxon>
        <taxon>Streptosporangiales</taxon>
        <taxon>Thermomonosporaceae</taxon>
        <taxon>Actinomadura</taxon>
    </lineage>
</organism>
<dbReference type="Proteomes" id="UP000294513">
    <property type="component" value="Unassembled WGS sequence"/>
</dbReference>
<dbReference type="RefSeq" id="WP_131898282.1">
    <property type="nucleotide sequence ID" value="NZ_SMKU01000172.1"/>
</dbReference>
<dbReference type="SMART" id="SM00028">
    <property type="entry name" value="TPR"/>
    <property type="match status" value="4"/>
</dbReference>
<dbReference type="InterPro" id="IPR024983">
    <property type="entry name" value="CHAT_dom"/>
</dbReference>
<name>A0A4R5B4Q1_9ACTN</name>
<comment type="caution">
    <text evidence="2">The sequence shown here is derived from an EMBL/GenBank/DDBJ whole genome shotgun (WGS) entry which is preliminary data.</text>
</comment>
<accession>A0A4R5B4Q1</accession>
<protein>
    <submittedName>
        <fullName evidence="2">CHAT domain-containing protein</fullName>
    </submittedName>
</protein>
<dbReference type="InterPro" id="IPR019734">
    <property type="entry name" value="TPR_rpt"/>
</dbReference>
<dbReference type="AlphaFoldDB" id="A0A4R5B4Q1"/>
<feature type="domain" description="CHAT" evidence="1">
    <location>
        <begin position="649"/>
        <end position="865"/>
    </location>
</feature>